<dbReference type="EMBL" id="CP002545">
    <property type="protein sequence ID" value="ADY53348.1"/>
    <property type="molecule type" value="Genomic_DNA"/>
</dbReference>
<dbReference type="Pfam" id="PF01522">
    <property type="entry name" value="Polysacc_deac_1"/>
    <property type="match status" value="1"/>
</dbReference>
<dbReference type="GO" id="GO:0016810">
    <property type="term" value="F:hydrolase activity, acting on carbon-nitrogen (but not peptide) bonds"/>
    <property type="evidence" value="ECO:0007669"/>
    <property type="project" value="InterPro"/>
</dbReference>
<gene>
    <name evidence="2" type="ordered locus">Pedsa_2807</name>
</gene>
<sequence>MILLSFDIEEFDMPFEYGRDISFEDQIAISVQGTEAILDILEKKQVKATFFSTVVFAEHAKNTIRRIIDSGHELASHGYYHSDFKAEHLALSKKCLEELSGVPVRGFRMARMQPVDEREVTKAGYDYNSSINPTFLPGRYNNLSKPRRYYREENVWQIPASVSPLIRFPLFWLSFHNLPLGLYTWMCKTTIQKDGYLNTYFHPWEFTDLDQDRFGFPGYVRRNTGIEMIKRFDRYISFLKGQGYSFGTFSEFIQTI</sequence>
<evidence type="ECO:0000259" key="1">
    <source>
        <dbReference type="PROSITE" id="PS51677"/>
    </source>
</evidence>
<dbReference type="PANTHER" id="PTHR47561">
    <property type="entry name" value="POLYSACCHARIDE DEACETYLASE FAMILY PROTEIN (AFU_ORTHOLOGUE AFUA_6G05030)"/>
    <property type="match status" value="1"/>
</dbReference>
<proteinExistence type="predicted"/>
<evidence type="ECO:0000313" key="3">
    <source>
        <dbReference type="Proteomes" id="UP000000310"/>
    </source>
</evidence>
<dbReference type="AlphaFoldDB" id="F0S7U3"/>
<reference evidence="3" key="2">
    <citation type="submission" date="2011-02" db="EMBL/GenBank/DDBJ databases">
        <title>The complete genome of Pedobacter saltans DSM 12145.</title>
        <authorList>
            <consortium name="US DOE Joint Genome Institute (JGI-PGF)"/>
            <person name="Lucas S."/>
            <person name="Copeland A."/>
            <person name="Lapidus A."/>
            <person name="Bruce D."/>
            <person name="Goodwin L."/>
            <person name="Pitluck S."/>
            <person name="Kyrpides N."/>
            <person name="Mavromatis K."/>
            <person name="Pagani I."/>
            <person name="Ivanova N."/>
            <person name="Ovchinnikova G."/>
            <person name="Lu M."/>
            <person name="Detter J.C."/>
            <person name="Han C."/>
            <person name="Land M."/>
            <person name="Hauser L."/>
            <person name="Markowitz V."/>
            <person name="Cheng J.-F."/>
            <person name="Hugenholtz P."/>
            <person name="Woyke T."/>
            <person name="Wu D."/>
            <person name="Tindall B."/>
            <person name="Pomrenke H.G."/>
            <person name="Brambilla E."/>
            <person name="Klenk H.-P."/>
            <person name="Eisen J.A."/>
        </authorList>
    </citation>
    <scope>NUCLEOTIDE SEQUENCE [LARGE SCALE GENOMIC DNA]</scope>
    <source>
        <strain evidence="3">ATCC 51119 / DSM 12145 / JCM 21818 / LMG 10337 / NBRC 100064 / NCIMB 13643</strain>
    </source>
</reference>
<dbReference type="SUPFAM" id="SSF88713">
    <property type="entry name" value="Glycoside hydrolase/deacetylase"/>
    <property type="match status" value="1"/>
</dbReference>
<dbReference type="Proteomes" id="UP000000310">
    <property type="component" value="Chromosome"/>
</dbReference>
<dbReference type="OrthoDB" id="9806342at2"/>
<keyword evidence="3" id="KW-1185">Reference proteome</keyword>
<dbReference type="InterPro" id="IPR045235">
    <property type="entry name" value="PuuE_HpPgdA-like"/>
</dbReference>
<evidence type="ECO:0000313" key="2">
    <source>
        <dbReference type="EMBL" id="ADY53348.1"/>
    </source>
</evidence>
<dbReference type="InterPro" id="IPR011330">
    <property type="entry name" value="Glyco_hydro/deAcase_b/a-brl"/>
</dbReference>
<dbReference type="InterPro" id="IPR002509">
    <property type="entry name" value="NODB_dom"/>
</dbReference>
<dbReference type="CDD" id="cd10941">
    <property type="entry name" value="CE4_PuuE_HpPgdA_like_2"/>
    <property type="match status" value="1"/>
</dbReference>
<protein>
    <submittedName>
        <fullName evidence="2">Polysaccharide deacetylase</fullName>
    </submittedName>
</protein>
<dbReference type="PROSITE" id="PS51677">
    <property type="entry name" value="NODB"/>
    <property type="match status" value="1"/>
</dbReference>
<name>F0S7U3_PSESL</name>
<reference evidence="2 3" key="1">
    <citation type="journal article" date="2011" name="Stand. Genomic Sci.">
        <title>Complete genome sequence of the gliding, heparinolytic Pedobacter saltans type strain (113).</title>
        <authorList>
            <person name="Liolios K."/>
            <person name="Sikorski J."/>
            <person name="Lu M."/>
            <person name="Nolan M."/>
            <person name="Lapidus A."/>
            <person name="Lucas S."/>
            <person name="Hammon N."/>
            <person name="Deshpande S."/>
            <person name="Cheng J.F."/>
            <person name="Tapia R."/>
            <person name="Han C."/>
            <person name="Goodwin L."/>
            <person name="Pitluck S."/>
            <person name="Huntemann M."/>
            <person name="Ivanova N."/>
            <person name="Pagani I."/>
            <person name="Mavromatis K."/>
            <person name="Ovchinikova G."/>
            <person name="Pati A."/>
            <person name="Chen A."/>
            <person name="Palaniappan K."/>
            <person name="Land M."/>
            <person name="Hauser L."/>
            <person name="Brambilla E.M."/>
            <person name="Kotsyurbenko O."/>
            <person name="Rohde M."/>
            <person name="Tindall B.J."/>
            <person name="Abt B."/>
            <person name="Goker M."/>
            <person name="Detter J.C."/>
            <person name="Woyke T."/>
            <person name="Bristow J."/>
            <person name="Eisen J.A."/>
            <person name="Markowitz V."/>
            <person name="Hugenholtz P."/>
            <person name="Klenk H.P."/>
            <person name="Kyrpides N.C."/>
        </authorList>
    </citation>
    <scope>NUCLEOTIDE SEQUENCE [LARGE SCALE GENOMIC DNA]</scope>
    <source>
        <strain evidence="3">ATCC 51119 / DSM 12145 / JCM 21818 / LMG 10337 / NBRC 100064 / NCIMB 13643</strain>
    </source>
</reference>
<feature type="domain" description="NodB homology" evidence="1">
    <location>
        <begin position="19"/>
        <end position="83"/>
    </location>
</feature>
<dbReference type="PANTHER" id="PTHR47561:SF1">
    <property type="entry name" value="POLYSACCHARIDE DEACETYLASE FAMILY PROTEIN (AFU_ORTHOLOGUE AFUA_6G05030)"/>
    <property type="match status" value="1"/>
</dbReference>
<organism evidence="2 3">
    <name type="scientific">Pseudopedobacter saltans (strain ATCC 51119 / DSM 12145 / JCM 21818 / CCUG 39354 / LMG 10337 / NBRC 100064 / NCIMB 13643)</name>
    <name type="common">Pedobacter saltans</name>
    <dbReference type="NCBI Taxonomy" id="762903"/>
    <lineage>
        <taxon>Bacteria</taxon>
        <taxon>Pseudomonadati</taxon>
        <taxon>Bacteroidota</taxon>
        <taxon>Sphingobacteriia</taxon>
        <taxon>Sphingobacteriales</taxon>
        <taxon>Sphingobacteriaceae</taxon>
        <taxon>Pseudopedobacter</taxon>
    </lineage>
</organism>
<dbReference type="GO" id="GO:0005975">
    <property type="term" value="P:carbohydrate metabolic process"/>
    <property type="evidence" value="ECO:0007669"/>
    <property type="project" value="InterPro"/>
</dbReference>
<accession>F0S7U3</accession>
<dbReference type="eggNOG" id="COG0726">
    <property type="taxonomic scope" value="Bacteria"/>
</dbReference>
<dbReference type="Gene3D" id="3.20.20.370">
    <property type="entry name" value="Glycoside hydrolase/deacetylase"/>
    <property type="match status" value="1"/>
</dbReference>
<dbReference type="HOGENOM" id="CLU_093157_0_0_10"/>
<dbReference type="STRING" id="762903.Pedsa_2807"/>
<dbReference type="KEGG" id="psn:Pedsa_2807"/>